<feature type="transmembrane region" description="Helical" evidence="1">
    <location>
        <begin position="56"/>
        <end position="76"/>
    </location>
</feature>
<dbReference type="AlphaFoldDB" id="A0A345BUU9"/>
<dbReference type="RefSeq" id="WP_114370076.1">
    <property type="nucleotide sequence ID" value="NZ_CP031092.1"/>
</dbReference>
<feature type="transmembrane region" description="Helical" evidence="1">
    <location>
        <begin position="145"/>
        <end position="162"/>
    </location>
</feature>
<proteinExistence type="predicted"/>
<protein>
    <submittedName>
        <fullName evidence="2">Uncharacterized protein</fullName>
    </submittedName>
</protein>
<accession>A0A345BUU9</accession>
<dbReference type="EMBL" id="CP031092">
    <property type="protein sequence ID" value="AXF54730.1"/>
    <property type="molecule type" value="Genomic_DNA"/>
</dbReference>
<dbReference type="OrthoDB" id="2966074at2"/>
<keyword evidence="1" id="KW-0472">Membrane</keyword>
<keyword evidence="1" id="KW-0812">Transmembrane</keyword>
<organism evidence="2 3">
    <name type="scientific">Salicibibacter kimchii</name>
    <dbReference type="NCBI Taxonomy" id="2099786"/>
    <lineage>
        <taxon>Bacteria</taxon>
        <taxon>Bacillati</taxon>
        <taxon>Bacillota</taxon>
        <taxon>Bacilli</taxon>
        <taxon>Bacillales</taxon>
        <taxon>Bacillaceae</taxon>
        <taxon>Salicibibacter</taxon>
    </lineage>
</organism>
<reference evidence="2 3" key="1">
    <citation type="journal article" date="2018" name="J. Microbiol.">
        <title>Salicibibacter kimchii gen. nov., sp. nov., a moderately halophilic and alkalitolerant bacterium in the family Bacillaceae, isolated from kimchi.</title>
        <authorList>
            <person name="Jang J.Y."/>
            <person name="Oh Y.J."/>
            <person name="Lim S.K."/>
            <person name="Park H.K."/>
            <person name="Lee C."/>
            <person name="Kim J.Y."/>
            <person name="Lee M.A."/>
            <person name="Choi H.J."/>
        </authorList>
    </citation>
    <scope>NUCLEOTIDE SEQUENCE [LARGE SCALE GENOMIC DNA]</scope>
    <source>
        <strain evidence="2 3">NKC1-1</strain>
    </source>
</reference>
<name>A0A345BUU9_9BACI</name>
<gene>
    <name evidence="2" type="ORF">DT065_00970</name>
</gene>
<feature type="transmembrane region" description="Helical" evidence="1">
    <location>
        <begin position="26"/>
        <end position="44"/>
    </location>
</feature>
<sequence length="163" mass="18625">MLAVFVIAAVIGALLFYQRLGEGPRWLVVMLVIFAGVGYFGFALRNGYLSFVLEGWVLTFWFLATLAFIATAMMAYRPRFGFFRRDDYRTWASVIVLFFLSGALVNVWMSAVFTYIFSVLVFAAGLMIGFLAQNYLYSYWPRVEWLPYVPLLVLIFVSAGKLL</sequence>
<keyword evidence="1" id="KW-1133">Transmembrane helix</keyword>
<evidence type="ECO:0000313" key="2">
    <source>
        <dbReference type="EMBL" id="AXF54730.1"/>
    </source>
</evidence>
<feature type="transmembrane region" description="Helical" evidence="1">
    <location>
        <begin position="88"/>
        <end position="105"/>
    </location>
</feature>
<keyword evidence="3" id="KW-1185">Reference proteome</keyword>
<evidence type="ECO:0000256" key="1">
    <source>
        <dbReference type="SAM" id="Phobius"/>
    </source>
</evidence>
<dbReference type="KEGG" id="rue:DT065_00970"/>
<dbReference type="Proteomes" id="UP000252100">
    <property type="component" value="Chromosome"/>
</dbReference>
<feature type="transmembrane region" description="Helical" evidence="1">
    <location>
        <begin position="112"/>
        <end position="133"/>
    </location>
</feature>
<evidence type="ECO:0000313" key="3">
    <source>
        <dbReference type="Proteomes" id="UP000252100"/>
    </source>
</evidence>